<gene>
    <name evidence="1" type="ORF">S06H3_52253</name>
</gene>
<name>X1NGX8_9ZZZZ</name>
<accession>X1NGX8</accession>
<evidence type="ECO:0000313" key="1">
    <source>
        <dbReference type="EMBL" id="GAI42868.1"/>
    </source>
</evidence>
<organism evidence="1">
    <name type="scientific">marine sediment metagenome</name>
    <dbReference type="NCBI Taxonomy" id="412755"/>
    <lineage>
        <taxon>unclassified sequences</taxon>
        <taxon>metagenomes</taxon>
        <taxon>ecological metagenomes</taxon>
    </lineage>
</organism>
<protein>
    <submittedName>
        <fullName evidence="1">Uncharacterized protein</fullName>
    </submittedName>
</protein>
<dbReference type="AlphaFoldDB" id="X1NGX8"/>
<proteinExistence type="predicted"/>
<dbReference type="EMBL" id="BARV01033220">
    <property type="protein sequence ID" value="GAI42868.1"/>
    <property type="molecule type" value="Genomic_DNA"/>
</dbReference>
<reference evidence="1" key="1">
    <citation type="journal article" date="2014" name="Front. Microbiol.">
        <title>High frequency of phylogenetically diverse reductive dehalogenase-homologous genes in deep subseafloor sedimentary metagenomes.</title>
        <authorList>
            <person name="Kawai M."/>
            <person name="Futagami T."/>
            <person name="Toyoda A."/>
            <person name="Takaki Y."/>
            <person name="Nishi S."/>
            <person name="Hori S."/>
            <person name="Arai W."/>
            <person name="Tsubouchi T."/>
            <person name="Morono Y."/>
            <person name="Uchiyama I."/>
            <person name="Ito T."/>
            <person name="Fujiyama A."/>
            <person name="Inagaki F."/>
            <person name="Takami H."/>
        </authorList>
    </citation>
    <scope>NUCLEOTIDE SEQUENCE</scope>
    <source>
        <strain evidence="1">Expedition CK06-06</strain>
    </source>
</reference>
<comment type="caution">
    <text evidence="1">The sequence shown here is derived from an EMBL/GenBank/DDBJ whole genome shotgun (WGS) entry which is preliminary data.</text>
</comment>
<sequence>MVLMDLIRFAQHEKRLRALEKSQHRVEMRLRRQEKADETNGLMELIRREIRLDELRTRADE</sequence>